<reference evidence="2" key="1">
    <citation type="submission" date="2019-01" db="EMBL/GenBank/DDBJ databases">
        <title>Anaerobic oxidation of ethane by archaea from a marine hydrocarbon seep.</title>
        <authorList>
            <person name="Musat F."/>
        </authorList>
    </citation>
    <scope>NUCLEOTIDE SEQUENCE [LARGE SCALE GENOMIC DNA]</scope>
</reference>
<dbReference type="AlphaFoldDB" id="A0A8B3S326"/>
<accession>A0A8B3S326</accession>
<comment type="caution">
    <text evidence="1">The sequence shown here is derived from an EMBL/GenBank/DDBJ whole genome shotgun (WGS) entry which is preliminary data.</text>
</comment>
<name>A0A8B3S326_9EURY</name>
<dbReference type="Proteomes" id="UP000291831">
    <property type="component" value="Unassembled WGS sequence"/>
</dbReference>
<proteinExistence type="predicted"/>
<evidence type="ECO:0000313" key="2">
    <source>
        <dbReference type="Proteomes" id="UP000291831"/>
    </source>
</evidence>
<evidence type="ECO:0000313" key="1">
    <source>
        <dbReference type="EMBL" id="RZB29543.1"/>
    </source>
</evidence>
<sequence length="51" mass="5753">MKIKIDRRFVGNDAPVFSTAEAGSVSFSIIKMTDLTKIVRSVRNDPRPIHH</sequence>
<gene>
    <name evidence="1" type="ORF">AEth_01054</name>
</gene>
<protein>
    <submittedName>
        <fullName evidence="1">Uncharacterized protein</fullName>
    </submittedName>
</protein>
<dbReference type="EMBL" id="RPGO01000025">
    <property type="protein sequence ID" value="RZB29543.1"/>
    <property type="molecule type" value="Genomic_DNA"/>
</dbReference>
<organism evidence="1 2">
    <name type="scientific">Candidatus Argoarchaeum ethanivorans</name>
    <dbReference type="NCBI Taxonomy" id="2608793"/>
    <lineage>
        <taxon>Archaea</taxon>
        <taxon>Methanobacteriati</taxon>
        <taxon>Methanobacteriota</taxon>
        <taxon>Stenosarchaea group</taxon>
        <taxon>Methanomicrobia</taxon>
        <taxon>Methanosarcinales</taxon>
        <taxon>Methanosarcinales incertae sedis</taxon>
        <taxon>GOM Arc I cluster</taxon>
        <taxon>Candidatus Argoarchaeum</taxon>
    </lineage>
</organism>